<evidence type="ECO:0000256" key="1">
    <source>
        <dbReference type="SAM" id="Phobius"/>
    </source>
</evidence>
<evidence type="ECO:0000313" key="2">
    <source>
        <dbReference type="EMBL" id="QUT46936.1"/>
    </source>
</evidence>
<gene>
    <name evidence="2" type="ORF">INE88_03781</name>
</gene>
<dbReference type="EMBL" id="CP072227">
    <property type="protein sequence ID" value="QUT46936.1"/>
    <property type="molecule type" value="Genomic_DNA"/>
</dbReference>
<feature type="transmembrane region" description="Helical" evidence="1">
    <location>
        <begin position="43"/>
        <end position="61"/>
    </location>
</feature>
<dbReference type="AlphaFoldDB" id="A0A975KK24"/>
<evidence type="ECO:0000313" key="3">
    <source>
        <dbReference type="Proteomes" id="UP000679226"/>
    </source>
</evidence>
<sequence>MGKTAIILFSISLVVIVAVITVLSFGLLQTSWSYSYVVEPIDIINILVTVLVTIFVAWYVTKKLSEERFEKELIISDLKSIEECIKKILDSYEQENANKQVLALINQLYILINRFEKTVAPQRISTIDLKRRFWRLFAVATNYTAANDTSSIDIPQVEYLSDELIIEIRRIITKVNSK</sequence>
<organism evidence="2 3">
    <name type="scientific">Bacteroides eggerthii</name>
    <dbReference type="NCBI Taxonomy" id="28111"/>
    <lineage>
        <taxon>Bacteria</taxon>
        <taxon>Pseudomonadati</taxon>
        <taxon>Bacteroidota</taxon>
        <taxon>Bacteroidia</taxon>
        <taxon>Bacteroidales</taxon>
        <taxon>Bacteroidaceae</taxon>
        <taxon>Bacteroides</taxon>
    </lineage>
</organism>
<dbReference type="RefSeq" id="WP_211454484.1">
    <property type="nucleotide sequence ID" value="NZ_CP072227.1"/>
</dbReference>
<evidence type="ECO:0008006" key="4">
    <source>
        <dbReference type="Google" id="ProtNLM"/>
    </source>
</evidence>
<dbReference type="KEGG" id="beg:INE88_03781"/>
<proteinExistence type="predicted"/>
<protein>
    <recommendedName>
        <fullName evidence="4">Transmembrane protein</fullName>
    </recommendedName>
</protein>
<dbReference type="Proteomes" id="UP000679226">
    <property type="component" value="Chromosome"/>
</dbReference>
<keyword evidence="1" id="KW-0812">Transmembrane</keyword>
<reference evidence="2" key="1">
    <citation type="journal article" date="2021" name="PLoS Genet.">
        <title>Mobile Type VI secretion system loci of the gut Bacteroidales display extensive intra-ecosystem transfer, multi-species spread and geographical clustering.</title>
        <authorList>
            <person name="Garcia-Bayona L."/>
            <person name="Coyne M.J."/>
            <person name="Comstock L.E."/>
        </authorList>
    </citation>
    <scope>NUCLEOTIDE SEQUENCE</scope>
    <source>
        <strain evidence="2">CL11T00C20</strain>
    </source>
</reference>
<keyword evidence="1" id="KW-0472">Membrane</keyword>
<keyword evidence="1" id="KW-1133">Transmembrane helix</keyword>
<accession>A0A975KK24</accession>
<feature type="transmembrane region" description="Helical" evidence="1">
    <location>
        <begin position="7"/>
        <end position="28"/>
    </location>
</feature>
<name>A0A975KK24_9BACE</name>